<keyword evidence="2" id="KW-1185">Reference proteome</keyword>
<protein>
    <submittedName>
        <fullName evidence="1">Uncharacterized protein</fullName>
    </submittedName>
</protein>
<reference evidence="1 2" key="1">
    <citation type="journal article" date="2016" name="Sci. Rep.">
        <title>The Dendrobium catenatum Lindl. genome sequence provides insights into polysaccharide synthase, floral development and adaptive evolution.</title>
        <authorList>
            <person name="Zhang G.Q."/>
            <person name="Xu Q."/>
            <person name="Bian C."/>
            <person name="Tsai W.C."/>
            <person name="Yeh C.M."/>
            <person name="Liu K.W."/>
            <person name="Yoshida K."/>
            <person name="Zhang L.S."/>
            <person name="Chang S.B."/>
            <person name="Chen F."/>
            <person name="Shi Y."/>
            <person name="Su Y.Y."/>
            <person name="Zhang Y.Q."/>
            <person name="Chen L.J."/>
            <person name="Yin Y."/>
            <person name="Lin M."/>
            <person name="Huang H."/>
            <person name="Deng H."/>
            <person name="Wang Z.W."/>
            <person name="Zhu S.L."/>
            <person name="Zhao X."/>
            <person name="Deng C."/>
            <person name="Niu S.C."/>
            <person name="Huang J."/>
            <person name="Wang M."/>
            <person name="Liu G.H."/>
            <person name="Yang H.J."/>
            <person name="Xiao X.J."/>
            <person name="Hsiao Y.Y."/>
            <person name="Wu W.L."/>
            <person name="Chen Y.Y."/>
            <person name="Mitsuda N."/>
            <person name="Ohme-Takagi M."/>
            <person name="Luo Y.B."/>
            <person name="Van de Peer Y."/>
            <person name="Liu Z.J."/>
        </authorList>
    </citation>
    <scope>NUCLEOTIDE SEQUENCE [LARGE SCALE GENOMIC DNA]</scope>
    <source>
        <tissue evidence="1">The whole plant</tissue>
    </source>
</reference>
<organism evidence="1 2">
    <name type="scientific">Dendrobium catenatum</name>
    <dbReference type="NCBI Taxonomy" id="906689"/>
    <lineage>
        <taxon>Eukaryota</taxon>
        <taxon>Viridiplantae</taxon>
        <taxon>Streptophyta</taxon>
        <taxon>Embryophyta</taxon>
        <taxon>Tracheophyta</taxon>
        <taxon>Spermatophyta</taxon>
        <taxon>Magnoliopsida</taxon>
        <taxon>Liliopsida</taxon>
        <taxon>Asparagales</taxon>
        <taxon>Orchidaceae</taxon>
        <taxon>Epidendroideae</taxon>
        <taxon>Malaxideae</taxon>
        <taxon>Dendrobiinae</taxon>
        <taxon>Dendrobium</taxon>
    </lineage>
</organism>
<evidence type="ECO:0000313" key="1">
    <source>
        <dbReference type="EMBL" id="PKU59012.1"/>
    </source>
</evidence>
<dbReference type="EMBL" id="KZ505633">
    <property type="protein sequence ID" value="PKU59012.1"/>
    <property type="molecule type" value="Genomic_DNA"/>
</dbReference>
<dbReference type="Proteomes" id="UP000233837">
    <property type="component" value="Unassembled WGS sequence"/>
</dbReference>
<dbReference type="STRING" id="906689.A0A2I0V6E5"/>
<name>A0A2I0V6E5_9ASPA</name>
<gene>
    <name evidence="1" type="ORF">MA16_Dca028301</name>
</gene>
<proteinExistence type="predicted"/>
<evidence type="ECO:0000313" key="2">
    <source>
        <dbReference type="Proteomes" id="UP000233837"/>
    </source>
</evidence>
<sequence length="108" mass="12086">MPLPIRENPRCPVSLAVGENPLASSLPVCKKGETETPILASLSCPSRASRQPPFARRSNYPFFFLDLLREKLQTGFPSSISLARMDSRPMPFPALTMPVYRIETPRKL</sequence>
<reference evidence="1 2" key="2">
    <citation type="journal article" date="2017" name="Nature">
        <title>The Apostasia genome and the evolution of orchids.</title>
        <authorList>
            <person name="Zhang G.Q."/>
            <person name="Liu K.W."/>
            <person name="Li Z."/>
            <person name="Lohaus R."/>
            <person name="Hsiao Y.Y."/>
            <person name="Niu S.C."/>
            <person name="Wang J.Y."/>
            <person name="Lin Y.C."/>
            <person name="Xu Q."/>
            <person name="Chen L.J."/>
            <person name="Yoshida K."/>
            <person name="Fujiwara S."/>
            <person name="Wang Z.W."/>
            <person name="Zhang Y.Q."/>
            <person name="Mitsuda N."/>
            <person name="Wang M."/>
            <person name="Liu G.H."/>
            <person name="Pecoraro L."/>
            <person name="Huang H.X."/>
            <person name="Xiao X.J."/>
            <person name="Lin M."/>
            <person name="Wu X.Y."/>
            <person name="Wu W.L."/>
            <person name="Chen Y.Y."/>
            <person name="Chang S.B."/>
            <person name="Sakamoto S."/>
            <person name="Ohme-Takagi M."/>
            <person name="Yagi M."/>
            <person name="Zeng S.J."/>
            <person name="Shen C.Y."/>
            <person name="Yeh C.M."/>
            <person name="Luo Y.B."/>
            <person name="Tsai W.C."/>
            <person name="Van de Peer Y."/>
            <person name="Liu Z.J."/>
        </authorList>
    </citation>
    <scope>NUCLEOTIDE SEQUENCE [LARGE SCALE GENOMIC DNA]</scope>
    <source>
        <tissue evidence="1">The whole plant</tissue>
    </source>
</reference>
<accession>A0A2I0V6E5</accession>
<dbReference type="AlphaFoldDB" id="A0A2I0V6E5"/>